<feature type="transmembrane region" description="Helical" evidence="1">
    <location>
        <begin position="23"/>
        <end position="43"/>
    </location>
</feature>
<keyword evidence="1" id="KW-0812">Transmembrane</keyword>
<proteinExistence type="predicted"/>
<keyword evidence="1" id="KW-0472">Membrane</keyword>
<dbReference type="EMBL" id="UINC01035923">
    <property type="protein sequence ID" value="SVB29096.1"/>
    <property type="molecule type" value="Genomic_DNA"/>
</dbReference>
<organism evidence="2">
    <name type="scientific">marine metagenome</name>
    <dbReference type="NCBI Taxonomy" id="408172"/>
    <lineage>
        <taxon>unclassified sequences</taxon>
        <taxon>metagenomes</taxon>
        <taxon>ecological metagenomes</taxon>
    </lineage>
</organism>
<evidence type="ECO:0000256" key="1">
    <source>
        <dbReference type="SAM" id="Phobius"/>
    </source>
</evidence>
<sequence>MLINIFLWAGVLSASFWMYNISWQYGLGTFVLLLSLISIASLIRRASTTVLISKDQQKDQTRSDLPREAA</sequence>
<accession>A0A382CSF9</accession>
<name>A0A382CSF9_9ZZZZ</name>
<feature type="non-terminal residue" evidence="2">
    <location>
        <position position="70"/>
    </location>
</feature>
<protein>
    <submittedName>
        <fullName evidence="2">Uncharacterized protein</fullName>
    </submittedName>
</protein>
<dbReference type="AlphaFoldDB" id="A0A382CSF9"/>
<gene>
    <name evidence="2" type="ORF">METZ01_LOCUS181950</name>
</gene>
<evidence type="ECO:0000313" key="2">
    <source>
        <dbReference type="EMBL" id="SVB29096.1"/>
    </source>
</evidence>
<reference evidence="2" key="1">
    <citation type="submission" date="2018-05" db="EMBL/GenBank/DDBJ databases">
        <authorList>
            <person name="Lanie J.A."/>
            <person name="Ng W.-L."/>
            <person name="Kazmierczak K.M."/>
            <person name="Andrzejewski T.M."/>
            <person name="Davidsen T.M."/>
            <person name="Wayne K.J."/>
            <person name="Tettelin H."/>
            <person name="Glass J.I."/>
            <person name="Rusch D."/>
            <person name="Podicherti R."/>
            <person name="Tsui H.-C.T."/>
            <person name="Winkler M.E."/>
        </authorList>
    </citation>
    <scope>NUCLEOTIDE SEQUENCE</scope>
</reference>
<keyword evidence="1" id="KW-1133">Transmembrane helix</keyword>